<reference evidence="4" key="1">
    <citation type="submission" date="2022-10" db="EMBL/GenBank/DDBJ databases">
        <authorList>
            <person name="Chen Y."/>
            <person name="Dougan E. K."/>
            <person name="Chan C."/>
            <person name="Rhodes N."/>
            <person name="Thang M."/>
        </authorList>
    </citation>
    <scope>NUCLEOTIDE SEQUENCE</scope>
</reference>
<dbReference type="OrthoDB" id="26525at2759"/>
<dbReference type="GO" id="GO:0005509">
    <property type="term" value="F:calcium ion binding"/>
    <property type="evidence" value="ECO:0007669"/>
    <property type="project" value="InterPro"/>
</dbReference>
<dbReference type="CDD" id="cd00051">
    <property type="entry name" value="EFh"/>
    <property type="match status" value="1"/>
</dbReference>
<dbReference type="InterPro" id="IPR011992">
    <property type="entry name" value="EF-hand-dom_pair"/>
</dbReference>
<dbReference type="InterPro" id="IPR018247">
    <property type="entry name" value="EF_Hand_1_Ca_BS"/>
</dbReference>
<proteinExistence type="predicted"/>
<protein>
    <recommendedName>
        <fullName evidence="3">EF-hand domain-containing protein</fullName>
    </recommendedName>
</protein>
<evidence type="ECO:0000259" key="3">
    <source>
        <dbReference type="PROSITE" id="PS50222"/>
    </source>
</evidence>
<feature type="chain" id="PRO_5043272194" description="EF-hand domain-containing protein" evidence="2">
    <location>
        <begin position="29"/>
        <end position="387"/>
    </location>
</feature>
<dbReference type="EMBL" id="CAMXCT030001040">
    <property type="protein sequence ID" value="CAL4773357.1"/>
    <property type="molecule type" value="Genomic_DNA"/>
</dbReference>
<dbReference type="PROSITE" id="PS50222">
    <property type="entry name" value="EF_HAND_2"/>
    <property type="match status" value="1"/>
</dbReference>
<dbReference type="AlphaFoldDB" id="A0A9P1FT97"/>
<evidence type="ECO:0000313" key="6">
    <source>
        <dbReference type="Proteomes" id="UP001152797"/>
    </source>
</evidence>
<dbReference type="PROSITE" id="PS00018">
    <property type="entry name" value="EF_HAND_1"/>
    <property type="match status" value="1"/>
</dbReference>
<dbReference type="Pfam" id="PF13499">
    <property type="entry name" value="EF-hand_7"/>
    <property type="match status" value="1"/>
</dbReference>
<organism evidence="4">
    <name type="scientific">Cladocopium goreaui</name>
    <dbReference type="NCBI Taxonomy" id="2562237"/>
    <lineage>
        <taxon>Eukaryota</taxon>
        <taxon>Sar</taxon>
        <taxon>Alveolata</taxon>
        <taxon>Dinophyceae</taxon>
        <taxon>Suessiales</taxon>
        <taxon>Symbiodiniaceae</taxon>
        <taxon>Cladocopium</taxon>
    </lineage>
</organism>
<gene>
    <name evidence="4" type="ORF">C1SCF055_LOCUS13428</name>
</gene>
<evidence type="ECO:0000313" key="4">
    <source>
        <dbReference type="EMBL" id="CAI3986045.1"/>
    </source>
</evidence>
<dbReference type="EMBL" id="CAMXCT010001040">
    <property type="protein sequence ID" value="CAI3986045.1"/>
    <property type="molecule type" value="Genomic_DNA"/>
</dbReference>
<comment type="caution">
    <text evidence="4">The sequence shown here is derived from an EMBL/GenBank/DDBJ whole genome shotgun (WGS) entry which is preliminary data.</text>
</comment>
<feature type="domain" description="EF-hand" evidence="3">
    <location>
        <begin position="71"/>
        <end position="106"/>
    </location>
</feature>
<dbReference type="SUPFAM" id="SSF47473">
    <property type="entry name" value="EF-hand"/>
    <property type="match status" value="1"/>
</dbReference>
<sequence>MWKFVDSKGLSCCLCVALTWQGLHNWEGNEDPQTSKIAEYSTGSWLRQYSRESSKATDDPKLDRSITSVSFKEDDVLQLFRKFDANRDDSVSQEELLAVLQQLSDPADTRGERLEELLARIDTNGDGMIQLEVFTQLGLQAVTVFTVFKNKNKISHFPWVEEILRMIVEGKCKGISTIKETGEQCTPLLLVAGACPNSICGMQAVMFAQVKAGIEFWWTKPQADVPRKLDRHTLDLHKEGPHRNTTSKSRALYQPLADKFKGSKEDIFEFGVDTNGRAFIDEKTADGCRRMLLYFVWQENWSSFFAYNKFIEGKLFYQRGLPWDEPSVKESSNGKSKKASKAAPAPFFARQYRLEGDGLKIAGIETEETVLTLLPPDVCQEMFKFDT</sequence>
<evidence type="ECO:0000313" key="5">
    <source>
        <dbReference type="EMBL" id="CAL4773357.1"/>
    </source>
</evidence>
<keyword evidence="6" id="KW-1185">Reference proteome</keyword>
<dbReference type="SMART" id="SM00054">
    <property type="entry name" value="EFh"/>
    <property type="match status" value="2"/>
</dbReference>
<dbReference type="InterPro" id="IPR002048">
    <property type="entry name" value="EF_hand_dom"/>
</dbReference>
<dbReference type="EMBL" id="CAMXCT020001040">
    <property type="protein sequence ID" value="CAL1139420.1"/>
    <property type="molecule type" value="Genomic_DNA"/>
</dbReference>
<keyword evidence="1" id="KW-0106">Calcium</keyword>
<feature type="signal peptide" evidence="2">
    <location>
        <begin position="1"/>
        <end position="28"/>
    </location>
</feature>
<evidence type="ECO:0000256" key="1">
    <source>
        <dbReference type="ARBA" id="ARBA00022837"/>
    </source>
</evidence>
<keyword evidence="2" id="KW-0732">Signal</keyword>
<reference evidence="5 6" key="2">
    <citation type="submission" date="2024-05" db="EMBL/GenBank/DDBJ databases">
        <authorList>
            <person name="Chen Y."/>
            <person name="Shah S."/>
            <person name="Dougan E. K."/>
            <person name="Thang M."/>
            <person name="Chan C."/>
        </authorList>
    </citation>
    <scope>NUCLEOTIDE SEQUENCE [LARGE SCALE GENOMIC DNA]</scope>
</reference>
<name>A0A9P1FT97_9DINO</name>
<dbReference type="Gene3D" id="1.10.238.10">
    <property type="entry name" value="EF-hand"/>
    <property type="match status" value="1"/>
</dbReference>
<evidence type="ECO:0000256" key="2">
    <source>
        <dbReference type="SAM" id="SignalP"/>
    </source>
</evidence>
<dbReference type="Proteomes" id="UP001152797">
    <property type="component" value="Unassembled WGS sequence"/>
</dbReference>
<accession>A0A9P1FT97</accession>